<evidence type="ECO:0000313" key="10">
    <source>
        <dbReference type="Proteomes" id="UP001602119"/>
    </source>
</evidence>
<feature type="signal peptide" evidence="7">
    <location>
        <begin position="1"/>
        <end position="23"/>
    </location>
</feature>
<comment type="caution">
    <text evidence="9">The sequence shown here is derived from an EMBL/GenBank/DDBJ whole genome shotgun (WGS) entry which is preliminary data.</text>
</comment>
<dbReference type="InterPro" id="IPR014756">
    <property type="entry name" value="Ig_E-set"/>
</dbReference>
<evidence type="ECO:0000256" key="4">
    <source>
        <dbReference type="ARBA" id="ARBA00023008"/>
    </source>
</evidence>
<dbReference type="PANTHER" id="PTHR34820:SF4">
    <property type="entry name" value="INNER MEMBRANE PROTEIN YEBZ"/>
    <property type="match status" value="1"/>
</dbReference>
<evidence type="ECO:0000256" key="2">
    <source>
        <dbReference type="ARBA" id="ARBA00022723"/>
    </source>
</evidence>
<evidence type="ECO:0000256" key="5">
    <source>
        <dbReference type="SAM" id="MobiDB-lite"/>
    </source>
</evidence>
<dbReference type="InterPro" id="IPR032694">
    <property type="entry name" value="CopC/D"/>
</dbReference>
<comment type="subcellular location">
    <subcellularLocation>
        <location evidence="1">Cell envelope</location>
    </subcellularLocation>
</comment>
<keyword evidence="4" id="KW-0186">Copper</keyword>
<evidence type="ECO:0000256" key="6">
    <source>
        <dbReference type="SAM" id="Phobius"/>
    </source>
</evidence>
<name>A0ABW6VHI4_MICFU</name>
<proteinExistence type="predicted"/>
<dbReference type="Gene3D" id="2.60.40.1220">
    <property type="match status" value="1"/>
</dbReference>
<keyword evidence="6" id="KW-0472">Membrane</keyword>
<evidence type="ECO:0000313" key="9">
    <source>
        <dbReference type="EMBL" id="MFF4778453.1"/>
    </source>
</evidence>
<organism evidence="9 10">
    <name type="scientific">Microtetraspora fusca</name>
    <dbReference type="NCBI Taxonomy" id="1997"/>
    <lineage>
        <taxon>Bacteria</taxon>
        <taxon>Bacillati</taxon>
        <taxon>Actinomycetota</taxon>
        <taxon>Actinomycetes</taxon>
        <taxon>Streptosporangiales</taxon>
        <taxon>Streptosporangiaceae</taxon>
        <taxon>Microtetraspora</taxon>
    </lineage>
</organism>
<dbReference type="Pfam" id="PF04234">
    <property type="entry name" value="CopC"/>
    <property type="match status" value="1"/>
</dbReference>
<dbReference type="InterPro" id="IPR007348">
    <property type="entry name" value="CopC_dom"/>
</dbReference>
<feature type="transmembrane region" description="Helical" evidence="6">
    <location>
        <begin position="178"/>
        <end position="196"/>
    </location>
</feature>
<dbReference type="Proteomes" id="UP001602119">
    <property type="component" value="Unassembled WGS sequence"/>
</dbReference>
<dbReference type="SUPFAM" id="SSF81296">
    <property type="entry name" value="E set domains"/>
    <property type="match status" value="1"/>
</dbReference>
<keyword evidence="6" id="KW-0812">Transmembrane</keyword>
<reference evidence="9 10" key="1">
    <citation type="submission" date="2024-10" db="EMBL/GenBank/DDBJ databases">
        <title>The Natural Products Discovery Center: Release of the First 8490 Sequenced Strains for Exploring Actinobacteria Biosynthetic Diversity.</title>
        <authorList>
            <person name="Kalkreuter E."/>
            <person name="Kautsar S.A."/>
            <person name="Yang D."/>
            <person name="Bader C.D."/>
            <person name="Teijaro C.N."/>
            <person name="Fluegel L."/>
            <person name="Davis C.M."/>
            <person name="Simpson J.R."/>
            <person name="Lauterbach L."/>
            <person name="Steele A.D."/>
            <person name="Gui C."/>
            <person name="Meng S."/>
            <person name="Li G."/>
            <person name="Viehrig K."/>
            <person name="Ye F."/>
            <person name="Su P."/>
            <person name="Kiefer A.F."/>
            <person name="Nichols A."/>
            <person name="Cepeda A.J."/>
            <person name="Yan W."/>
            <person name="Fan B."/>
            <person name="Jiang Y."/>
            <person name="Adhikari A."/>
            <person name="Zheng C.-J."/>
            <person name="Schuster L."/>
            <person name="Cowan T.M."/>
            <person name="Smanski M.J."/>
            <person name="Chevrette M.G."/>
            <person name="De Carvalho L.P.S."/>
            <person name="Shen B."/>
        </authorList>
    </citation>
    <scope>NUCLEOTIDE SEQUENCE [LARGE SCALE GENOMIC DNA]</scope>
    <source>
        <strain evidence="9 10">NPDC001281</strain>
    </source>
</reference>
<protein>
    <submittedName>
        <fullName evidence="9">Copper resistance protein CopC</fullName>
    </submittedName>
</protein>
<keyword evidence="6" id="KW-1133">Transmembrane helix</keyword>
<keyword evidence="3 7" id="KW-0732">Signal</keyword>
<evidence type="ECO:0000256" key="7">
    <source>
        <dbReference type="SAM" id="SignalP"/>
    </source>
</evidence>
<accession>A0ABW6VHI4</accession>
<gene>
    <name evidence="9" type="ORF">ACFY05_37080</name>
</gene>
<sequence>MRKSPLAAVVAFVATLLLGTALAMPALAHTSLRSSDPKENARVDELTKVSLTFSESVRYPVVLVRGQDGRRYESGGPAVSGSEVTQAVAGSLPDGKYSVAWRVVSSDGHPIEGEIPFTVTGSATTSDQDATASAAPSTPAASGVQPTPEQSAAPAAVAATPAADDQAEADGGKGAIPAWVWIVVFGIAGIGIGMAISMRKKP</sequence>
<feature type="chain" id="PRO_5046559420" evidence="7">
    <location>
        <begin position="24"/>
        <end position="202"/>
    </location>
</feature>
<feature type="compositionally biased region" description="Low complexity" evidence="5">
    <location>
        <begin position="120"/>
        <end position="164"/>
    </location>
</feature>
<evidence type="ECO:0000256" key="1">
    <source>
        <dbReference type="ARBA" id="ARBA00004196"/>
    </source>
</evidence>
<feature type="domain" description="CopC" evidence="8">
    <location>
        <begin position="29"/>
        <end position="119"/>
    </location>
</feature>
<evidence type="ECO:0000259" key="8">
    <source>
        <dbReference type="Pfam" id="PF04234"/>
    </source>
</evidence>
<dbReference type="RefSeq" id="WP_387346992.1">
    <property type="nucleotide sequence ID" value="NZ_JBIAXI010000032.1"/>
</dbReference>
<dbReference type="EMBL" id="JBIAXI010000032">
    <property type="protein sequence ID" value="MFF4778453.1"/>
    <property type="molecule type" value="Genomic_DNA"/>
</dbReference>
<keyword evidence="2" id="KW-0479">Metal-binding</keyword>
<feature type="region of interest" description="Disordered" evidence="5">
    <location>
        <begin position="119"/>
        <end position="170"/>
    </location>
</feature>
<dbReference type="PANTHER" id="PTHR34820">
    <property type="entry name" value="INNER MEMBRANE PROTEIN YEBZ"/>
    <property type="match status" value="1"/>
</dbReference>
<evidence type="ECO:0000256" key="3">
    <source>
        <dbReference type="ARBA" id="ARBA00022729"/>
    </source>
</evidence>
<keyword evidence="10" id="KW-1185">Reference proteome</keyword>
<dbReference type="InterPro" id="IPR014755">
    <property type="entry name" value="Cu-Rt/internalin_Ig-like"/>
</dbReference>